<name>L0PHS1_PNEJI</name>
<keyword evidence="1" id="KW-1133">Transmembrane helix</keyword>
<accession>L0PHS1</accession>
<gene>
    <name evidence="2" type="ORF">PNEJI1_000016-RA</name>
</gene>
<dbReference type="InParanoid" id="L0PHS1"/>
<dbReference type="AlphaFoldDB" id="L0PHS1"/>
<dbReference type="EMBL" id="CAKM01000281">
    <property type="protein sequence ID" value="CCJ31215.1"/>
    <property type="molecule type" value="Genomic_DNA"/>
</dbReference>
<comment type="caution">
    <text evidence="2">The sequence shown here is derived from an EMBL/GenBank/DDBJ whole genome shotgun (WGS) entry which is preliminary data.</text>
</comment>
<dbReference type="Proteomes" id="UP000010422">
    <property type="component" value="Unassembled WGS sequence"/>
</dbReference>
<evidence type="ECO:0000256" key="1">
    <source>
        <dbReference type="SAM" id="Phobius"/>
    </source>
</evidence>
<keyword evidence="1" id="KW-0812">Transmembrane</keyword>
<protein>
    <submittedName>
        <fullName evidence="2">Uncharacterized protein</fullName>
    </submittedName>
</protein>
<keyword evidence="1" id="KW-0472">Membrane</keyword>
<feature type="transmembrane region" description="Helical" evidence="1">
    <location>
        <begin position="55"/>
        <end position="73"/>
    </location>
</feature>
<organism evidence="3">
    <name type="scientific">Pneumocystis jirovecii</name>
    <name type="common">Human pneumocystis pneumonia agent</name>
    <dbReference type="NCBI Taxonomy" id="42068"/>
    <lineage>
        <taxon>Eukaryota</taxon>
        <taxon>Fungi</taxon>
        <taxon>Dikarya</taxon>
        <taxon>Ascomycota</taxon>
        <taxon>Taphrinomycotina</taxon>
        <taxon>Pneumocystomycetes</taxon>
        <taxon>Pneumocystaceae</taxon>
        <taxon>Pneumocystis</taxon>
    </lineage>
</organism>
<evidence type="ECO:0000313" key="2">
    <source>
        <dbReference type="EMBL" id="CCJ31215.1"/>
    </source>
</evidence>
<dbReference type="VEuPathDB" id="FungiDB:PNEJI1_000016-RA"/>
<reference evidence="2 3" key="1">
    <citation type="journal article" date="2012" name="MBio">
        <title>De novo assembly of the Pneumocystis jirovecii genome from a single bronchoalveolar lavage fluid specimen from a patient.</title>
        <authorList>
            <person name="Cisse O.H."/>
            <person name="Pagni M."/>
            <person name="Hauser P.M."/>
        </authorList>
    </citation>
    <scope>NUCLEOTIDE SEQUENCE [LARGE SCALE GENOMIC DNA]</scope>
    <source>
        <strain evidence="2 3">SE8</strain>
    </source>
</reference>
<proteinExistence type="predicted"/>
<sequence>MILNCLLISRTRHLYKIGFRSISTSEKKGILGFKTDQTLKKYLNSITFNGRFTSLLIWGGTAALGTLLFSQGIPRVRNQIHQASFQYFFTFFAHFFSNYLSLDHLLIQKLILLTHNFDYTSSFFSTILFIQPLTLANFEQTSTI</sequence>
<evidence type="ECO:0000313" key="3">
    <source>
        <dbReference type="Proteomes" id="UP000010422"/>
    </source>
</evidence>
<feature type="transmembrane region" description="Helical" evidence="1">
    <location>
        <begin position="85"/>
        <end position="107"/>
    </location>
</feature>